<dbReference type="Gene3D" id="2.160.10.10">
    <property type="entry name" value="Hexapeptide repeat proteins"/>
    <property type="match status" value="1"/>
</dbReference>
<dbReference type="PANTHER" id="PTHR13061:SF29">
    <property type="entry name" value="GAMMA CARBONIC ANHYDRASE-LIKE 1, MITOCHONDRIAL-RELATED"/>
    <property type="match status" value="1"/>
</dbReference>
<protein>
    <submittedName>
        <fullName evidence="1">Carbonic anhydrase/acetyltransferase-like protein (Isoleucine patch superfamily)</fullName>
    </submittedName>
</protein>
<dbReference type="EMBL" id="JADBEM010000001">
    <property type="protein sequence ID" value="MBE1606047.1"/>
    <property type="molecule type" value="Genomic_DNA"/>
</dbReference>
<gene>
    <name evidence="1" type="ORF">HEB94_002895</name>
</gene>
<reference evidence="1" key="1">
    <citation type="submission" date="2020-10" db="EMBL/GenBank/DDBJ databases">
        <title>Sequencing the genomes of 1000 actinobacteria strains.</title>
        <authorList>
            <person name="Klenk H.-P."/>
        </authorList>
    </citation>
    <scope>NUCLEOTIDE SEQUENCE</scope>
    <source>
        <strain evidence="1">DSM 45354</strain>
    </source>
</reference>
<dbReference type="SUPFAM" id="SSF51161">
    <property type="entry name" value="Trimeric LpxA-like enzymes"/>
    <property type="match status" value="1"/>
</dbReference>
<sequence>MLIEHRGGRPVVDPSAYVAPTAVLCGDVRVGPDARVLFGAVLSAEDGHVSVGARSVVMENSVIRGRRQHPAVVGDDVLVGPHVHLNGARVESGSFLATGAAVFPGAVIGAGSEVRVHGVVHVNTVLPQGSMVPIGWIAVGDPASILPPDQHDQIWAIQEGLDFPGTVYGTSRDTSARERMARQSAWFAAHRDDVTVEPPQRFQI</sequence>
<dbReference type="PANTHER" id="PTHR13061">
    <property type="entry name" value="DYNACTIN SUBUNIT P25"/>
    <property type="match status" value="1"/>
</dbReference>
<evidence type="ECO:0000313" key="1">
    <source>
        <dbReference type="EMBL" id="MBE1606047.1"/>
    </source>
</evidence>
<keyword evidence="2" id="KW-1185">Reference proteome</keyword>
<dbReference type="AlphaFoldDB" id="A0A927R7X5"/>
<dbReference type="InterPro" id="IPR050484">
    <property type="entry name" value="Transf_Hexapept/Carb_Anhydrase"/>
</dbReference>
<organism evidence="1 2">
    <name type="scientific">Actinopolymorpha pittospori</name>
    <dbReference type="NCBI Taxonomy" id="648752"/>
    <lineage>
        <taxon>Bacteria</taxon>
        <taxon>Bacillati</taxon>
        <taxon>Actinomycetota</taxon>
        <taxon>Actinomycetes</taxon>
        <taxon>Propionibacteriales</taxon>
        <taxon>Actinopolymorphaceae</taxon>
        <taxon>Actinopolymorpha</taxon>
    </lineage>
</organism>
<name>A0A927R7X5_9ACTN</name>
<evidence type="ECO:0000313" key="2">
    <source>
        <dbReference type="Proteomes" id="UP000638648"/>
    </source>
</evidence>
<comment type="caution">
    <text evidence="1">The sequence shown here is derived from an EMBL/GenBank/DDBJ whole genome shotgun (WGS) entry which is preliminary data.</text>
</comment>
<dbReference type="RefSeq" id="WP_192750241.1">
    <property type="nucleotide sequence ID" value="NZ_BAABJL010000025.1"/>
</dbReference>
<dbReference type="Proteomes" id="UP000638648">
    <property type="component" value="Unassembled WGS sequence"/>
</dbReference>
<accession>A0A927R7X5</accession>
<proteinExistence type="predicted"/>
<dbReference type="InterPro" id="IPR011004">
    <property type="entry name" value="Trimer_LpxA-like_sf"/>
</dbReference>